<proteinExistence type="predicted"/>
<evidence type="ECO:0000313" key="5">
    <source>
        <dbReference type="EMBL" id="OQK16409.1"/>
    </source>
</evidence>
<evidence type="ECO:0000313" key="7">
    <source>
        <dbReference type="EMBL" id="OQK16908.1"/>
    </source>
</evidence>
<keyword evidence="12" id="KW-1185">Reference proteome</keyword>
<dbReference type="EMBL" id="LPUF01000001">
    <property type="protein sequence ID" value="OQK16908.1"/>
    <property type="molecule type" value="Genomic_DNA"/>
</dbReference>
<dbReference type="InterPro" id="IPR025668">
    <property type="entry name" value="Tnp_DDE_dom"/>
</dbReference>
<comment type="caution">
    <text evidence="2">The sequence shown here is derived from an EMBL/GenBank/DDBJ whole genome shotgun (WGS) entry which is preliminary data.</text>
</comment>
<evidence type="ECO:0000313" key="10">
    <source>
        <dbReference type="EMBL" id="OQK18296.1"/>
    </source>
</evidence>
<dbReference type="Pfam" id="PF13612">
    <property type="entry name" value="DDE_Tnp_1_3"/>
    <property type="match status" value="1"/>
</dbReference>
<evidence type="ECO:0000313" key="11">
    <source>
        <dbReference type="EMBL" id="OQK18422.1"/>
    </source>
</evidence>
<reference evidence="2 12" key="1">
    <citation type="submission" date="2015-12" db="EMBL/GenBank/DDBJ databases">
        <authorList>
            <person name="Shamseldin A."/>
            <person name="Moawad H."/>
            <person name="Abd El-Rahim W.M."/>
            <person name="Sadowsky M.J."/>
        </authorList>
    </citation>
    <scope>NUCLEOTIDE SEQUENCE [LARGE SCALE GENOMIC DNA]</scope>
    <source>
        <strain evidence="2 12">WF1</strain>
    </source>
</reference>
<dbReference type="Proteomes" id="UP000191980">
    <property type="component" value="Unassembled WGS sequence"/>
</dbReference>
<dbReference type="EMBL" id="LPUF01000001">
    <property type="protein sequence ID" value="OQK18422.1"/>
    <property type="molecule type" value="Genomic_DNA"/>
</dbReference>
<dbReference type="EMBL" id="LPUF01000003">
    <property type="protein sequence ID" value="OQK15721.1"/>
    <property type="molecule type" value="Genomic_DNA"/>
</dbReference>
<organism evidence="2 12">
    <name type="scientific">Methyloprofundus sedimenti</name>
    <dbReference type="NCBI Taxonomy" id="1420851"/>
    <lineage>
        <taxon>Bacteria</taxon>
        <taxon>Pseudomonadati</taxon>
        <taxon>Pseudomonadota</taxon>
        <taxon>Gammaproteobacteria</taxon>
        <taxon>Methylococcales</taxon>
        <taxon>Methylococcaceae</taxon>
        <taxon>Methyloprofundus</taxon>
    </lineage>
</organism>
<feature type="domain" description="Transposase DDE" evidence="1">
    <location>
        <begin position="105"/>
        <end position="257"/>
    </location>
</feature>
<evidence type="ECO:0000313" key="8">
    <source>
        <dbReference type="EMBL" id="OQK17741.1"/>
    </source>
</evidence>
<dbReference type="OrthoDB" id="5620529at2"/>
<dbReference type="NCBIfam" id="NF033520">
    <property type="entry name" value="transpos_IS982"/>
    <property type="match status" value="1"/>
</dbReference>
<evidence type="ECO:0000313" key="9">
    <source>
        <dbReference type="EMBL" id="OQK18070.1"/>
    </source>
</evidence>
<evidence type="ECO:0000313" key="3">
    <source>
        <dbReference type="EMBL" id="OQK15496.1"/>
    </source>
</evidence>
<gene>
    <name evidence="5" type="ORF">AU255_00415</name>
    <name evidence="6" type="ORF">AU255_01435</name>
    <name evidence="7" type="ORF">AU255_03115</name>
    <name evidence="8" type="ORF">AU255_07720</name>
    <name evidence="9" type="ORF">AU255_09525</name>
    <name evidence="10" type="ORF">AU255_10860</name>
    <name evidence="11" type="ORF">AU255_11570</name>
    <name evidence="3" type="ORF">AU255_14815</name>
    <name evidence="4" type="ORF">AU255_16055</name>
    <name evidence="2" type="ORF">AU255_18300</name>
</gene>
<evidence type="ECO:0000313" key="2">
    <source>
        <dbReference type="EMBL" id="OQK15421.1"/>
    </source>
</evidence>
<protein>
    <submittedName>
        <fullName evidence="2">Transposase</fullName>
    </submittedName>
</protein>
<evidence type="ECO:0000313" key="4">
    <source>
        <dbReference type="EMBL" id="OQK15721.1"/>
    </source>
</evidence>
<dbReference type="EMBL" id="LPUF01000004">
    <property type="protein sequence ID" value="OQK15421.1"/>
    <property type="molecule type" value="Genomic_DNA"/>
</dbReference>
<sequence length="292" mass="33926">MLSLTRLFCDVDDFCKTFLPHWEKTQIENGEKKRRKKRCISPSEIITLIVYYHQSGYDTFKWFYLRYLPKNLSKAFPKVPSYNRFIELLPDIIGPLTAFMQTRCGRSEGIAFVDSTPLCVCKNIRIPRHKTFKDVAQRGKSSTGWFYGFKLHIIVDDRGEILSFSITKGNVDDRKPVPKLAKNLIGKLFGDRGYISKKLTELLATDDVELITTLKKNMKPRVIAAFDALLLRKRSIIETINDQLKNIFQLEHSRHRSLTNYMINIVACLVAYSYQEKKPALNLRREDLLPLL</sequence>
<dbReference type="EMBL" id="LPUF01000001">
    <property type="protein sequence ID" value="OQK16595.1"/>
    <property type="molecule type" value="Genomic_DNA"/>
</dbReference>
<dbReference type="EMBL" id="LPUF01000001">
    <property type="protein sequence ID" value="OQK18296.1"/>
    <property type="molecule type" value="Genomic_DNA"/>
</dbReference>
<dbReference type="EMBL" id="LPUF01000001">
    <property type="protein sequence ID" value="OQK17741.1"/>
    <property type="molecule type" value="Genomic_DNA"/>
</dbReference>
<dbReference type="AlphaFoldDB" id="A0A1V8M1I0"/>
<accession>A0A1V8M1I0</accession>
<dbReference type="EMBL" id="LPUF01000003">
    <property type="protein sequence ID" value="OQK15496.1"/>
    <property type="molecule type" value="Genomic_DNA"/>
</dbReference>
<evidence type="ECO:0000259" key="1">
    <source>
        <dbReference type="Pfam" id="PF13612"/>
    </source>
</evidence>
<dbReference type="EMBL" id="LPUF01000001">
    <property type="protein sequence ID" value="OQK18070.1"/>
    <property type="molecule type" value="Genomic_DNA"/>
</dbReference>
<dbReference type="EMBL" id="LPUF01000001">
    <property type="protein sequence ID" value="OQK16409.1"/>
    <property type="molecule type" value="Genomic_DNA"/>
</dbReference>
<evidence type="ECO:0000313" key="12">
    <source>
        <dbReference type="Proteomes" id="UP000191980"/>
    </source>
</evidence>
<name>A0A1V8M1I0_9GAMM</name>
<dbReference type="RefSeq" id="WP_080521034.1">
    <property type="nucleotide sequence ID" value="NZ_LPUF01000001.1"/>
</dbReference>
<evidence type="ECO:0000313" key="6">
    <source>
        <dbReference type="EMBL" id="OQK16595.1"/>
    </source>
</evidence>